<protein>
    <recommendedName>
        <fullName evidence="6">DUF4388 domain-containing protein</fullName>
    </recommendedName>
</protein>
<feature type="domain" description="PatA-like N-terminal" evidence="3">
    <location>
        <begin position="4"/>
        <end position="161"/>
    </location>
</feature>
<dbReference type="SUPFAM" id="SSF54523">
    <property type="entry name" value="Pili subunits"/>
    <property type="match status" value="1"/>
</dbReference>
<dbReference type="InterPro" id="IPR013545">
    <property type="entry name" value="T2SS_protein-GspG_C"/>
</dbReference>
<reference evidence="5" key="1">
    <citation type="submission" date="2018-03" db="EMBL/GenBank/DDBJ databases">
        <authorList>
            <person name="Zecchin S."/>
        </authorList>
    </citation>
    <scope>NUCLEOTIDE SEQUENCE [LARGE SCALE GENOMIC DNA]</scope>
</reference>
<evidence type="ECO:0008006" key="6">
    <source>
        <dbReference type="Google" id="ProtNLM"/>
    </source>
</evidence>
<evidence type="ECO:0000313" key="4">
    <source>
        <dbReference type="EMBL" id="SPQ00796.1"/>
    </source>
</evidence>
<evidence type="ECO:0000313" key="5">
    <source>
        <dbReference type="Proteomes" id="UP000245125"/>
    </source>
</evidence>
<dbReference type="Gene3D" id="3.30.700.10">
    <property type="entry name" value="Glycoprotein, Type 4 Pilin"/>
    <property type="match status" value="1"/>
</dbReference>
<dbReference type="PANTHER" id="PTHR36304">
    <property type="entry name" value="DOMAIN GTPASE-ACTIVATING PROTEIN, PUTATIVE-RELATED-RELATED"/>
    <property type="match status" value="1"/>
</dbReference>
<feature type="domain" description="Type II secretion system protein GspG C-terminal" evidence="2">
    <location>
        <begin position="317"/>
        <end position="348"/>
    </location>
</feature>
<evidence type="ECO:0000256" key="1">
    <source>
        <dbReference type="SAM" id="Phobius"/>
    </source>
</evidence>
<dbReference type="SUPFAM" id="SSF160246">
    <property type="entry name" value="EspE N-terminal domain-like"/>
    <property type="match status" value="1"/>
</dbReference>
<keyword evidence="1" id="KW-0472">Membrane</keyword>
<name>A0A2U3QHA2_9BACT</name>
<keyword evidence="1" id="KW-0812">Transmembrane</keyword>
<dbReference type="PANTHER" id="PTHR36304:SF4">
    <property type="entry name" value="DUF4388 DOMAIN-CONTAINING PROTEIN"/>
    <property type="match status" value="1"/>
</dbReference>
<gene>
    <name evidence="4" type="ORF">NBG4_330013</name>
</gene>
<sequence length="351" mass="38945">MALEGSLTDFGLADILQLIYFQRKTGILTLQGKLDKVTLHFMAGNVVGAESRRRIDDNRLGRILLRRGLIKEEDLQAALEEHKQSKVRLGDIVIEKGYVTKEAVRDIINGQITETIIQLFSWKQGTYEFNARVVPESKVLSTSLDTQHLLMEGLRIVDEWSSIRERITLDTVFRKSGADTSELSQEELEILKYVDGESDVSTIIDLSGGDNFEISKTLLSLMERGVVEKAEAAPVIGEAVTFTAEKKKPLPMLNMLVPGAIGLSLVLSLFTTALIRGGLSKEFRAAGKIEVLRSKIEAYKFEHSFYPASFDVISSDSDPWGHQYIYRVSGDSFFLASAGADGKEGSADDIY</sequence>
<dbReference type="InterPro" id="IPR045584">
    <property type="entry name" value="Pilin-like"/>
</dbReference>
<dbReference type="EMBL" id="OUUY01000079">
    <property type="protein sequence ID" value="SPQ00796.1"/>
    <property type="molecule type" value="Genomic_DNA"/>
</dbReference>
<dbReference type="InterPro" id="IPR025497">
    <property type="entry name" value="PatA-like_N"/>
</dbReference>
<accession>A0A2U3QHA2</accession>
<keyword evidence="5" id="KW-1185">Reference proteome</keyword>
<feature type="transmembrane region" description="Helical" evidence="1">
    <location>
        <begin position="255"/>
        <end position="275"/>
    </location>
</feature>
<dbReference type="Proteomes" id="UP000245125">
    <property type="component" value="Unassembled WGS sequence"/>
</dbReference>
<evidence type="ECO:0000259" key="2">
    <source>
        <dbReference type="Pfam" id="PF08334"/>
    </source>
</evidence>
<proteinExistence type="predicted"/>
<organism evidence="4 5">
    <name type="scientific">Candidatus Sulfobium mesophilum</name>
    <dbReference type="NCBI Taxonomy" id="2016548"/>
    <lineage>
        <taxon>Bacteria</taxon>
        <taxon>Pseudomonadati</taxon>
        <taxon>Nitrospirota</taxon>
        <taxon>Nitrospiria</taxon>
        <taxon>Nitrospirales</taxon>
        <taxon>Nitrospiraceae</taxon>
        <taxon>Candidatus Sulfobium</taxon>
    </lineage>
</organism>
<dbReference type="Pfam" id="PF08334">
    <property type="entry name" value="T2SSG"/>
    <property type="match status" value="1"/>
</dbReference>
<keyword evidence="1" id="KW-1133">Transmembrane helix</keyword>
<dbReference type="OrthoDB" id="9812510at2"/>
<evidence type="ECO:0000259" key="3">
    <source>
        <dbReference type="Pfam" id="PF14332"/>
    </source>
</evidence>
<dbReference type="AlphaFoldDB" id="A0A2U3QHA2"/>
<dbReference type="Pfam" id="PF14332">
    <property type="entry name" value="DUF4388"/>
    <property type="match status" value="1"/>
</dbReference>
<dbReference type="InterPro" id="IPR037257">
    <property type="entry name" value="T2SS_E_N_sf"/>
</dbReference>